<dbReference type="SUPFAM" id="SSF46689">
    <property type="entry name" value="Homeodomain-like"/>
    <property type="match status" value="1"/>
</dbReference>
<dbReference type="PANTHER" id="PTHR30055:SF234">
    <property type="entry name" value="HTH-TYPE TRANSCRIPTIONAL REGULATOR BETI"/>
    <property type="match status" value="1"/>
</dbReference>
<dbReference type="InterPro" id="IPR050109">
    <property type="entry name" value="HTH-type_TetR-like_transc_reg"/>
</dbReference>
<dbReference type="Proteomes" id="UP000321306">
    <property type="component" value="Unassembled WGS sequence"/>
</dbReference>
<dbReference type="PRINTS" id="PR00455">
    <property type="entry name" value="HTHTETR"/>
</dbReference>
<dbReference type="Gene3D" id="1.10.10.60">
    <property type="entry name" value="Homeodomain-like"/>
    <property type="match status" value="1"/>
</dbReference>
<keyword evidence="7" id="KW-1185">Reference proteome</keyword>
<evidence type="ECO:0000313" key="6">
    <source>
        <dbReference type="EMBL" id="GEM45611.1"/>
    </source>
</evidence>
<dbReference type="AlphaFoldDB" id="A0A511MZ59"/>
<protein>
    <submittedName>
        <fullName evidence="6">TetR family transcriptional regulator</fullName>
    </submittedName>
</protein>
<dbReference type="PROSITE" id="PS50977">
    <property type="entry name" value="HTH_TETR_2"/>
    <property type="match status" value="1"/>
</dbReference>
<proteinExistence type="predicted"/>
<reference evidence="6 7" key="1">
    <citation type="submission" date="2019-07" db="EMBL/GenBank/DDBJ databases">
        <title>Whole genome shotgun sequence of Deinococcus cellulosilyticus NBRC 106333.</title>
        <authorList>
            <person name="Hosoyama A."/>
            <person name="Uohara A."/>
            <person name="Ohji S."/>
            <person name="Ichikawa N."/>
        </authorList>
    </citation>
    <scope>NUCLEOTIDE SEQUENCE [LARGE SCALE GENOMIC DNA]</scope>
    <source>
        <strain evidence="6 7">NBRC 106333</strain>
    </source>
</reference>
<dbReference type="InterPro" id="IPR009057">
    <property type="entry name" value="Homeodomain-like_sf"/>
</dbReference>
<dbReference type="InterPro" id="IPR023772">
    <property type="entry name" value="DNA-bd_HTH_TetR-type_CS"/>
</dbReference>
<evidence type="ECO:0000313" key="7">
    <source>
        <dbReference type="Proteomes" id="UP000321306"/>
    </source>
</evidence>
<evidence type="ECO:0000256" key="2">
    <source>
        <dbReference type="ARBA" id="ARBA00023125"/>
    </source>
</evidence>
<dbReference type="InterPro" id="IPR001647">
    <property type="entry name" value="HTH_TetR"/>
</dbReference>
<dbReference type="GO" id="GO:0000976">
    <property type="term" value="F:transcription cis-regulatory region binding"/>
    <property type="evidence" value="ECO:0007669"/>
    <property type="project" value="TreeGrafter"/>
</dbReference>
<keyword evidence="3" id="KW-0804">Transcription</keyword>
<evidence type="ECO:0000256" key="1">
    <source>
        <dbReference type="ARBA" id="ARBA00023015"/>
    </source>
</evidence>
<feature type="domain" description="HTH tetR-type" evidence="5">
    <location>
        <begin position="14"/>
        <end position="74"/>
    </location>
</feature>
<keyword evidence="1" id="KW-0805">Transcription regulation</keyword>
<evidence type="ECO:0000256" key="3">
    <source>
        <dbReference type="ARBA" id="ARBA00023163"/>
    </source>
</evidence>
<sequence length="196" mass="21349">MFSSSPGRRERKKAATRDAIANAALKLFLEKGFDGVSIKDIADLADVSTTTVFKHFPSKEALLFDQDADQEAQLLSAVQNRPAGQSALQALCGFFVAHTQAIHQDPRMEDFIQLVTRTPALMEYGRRMWTRHGAALARVLALDAGRPAGDFTAAALAHFVLEIPHLVRGHPDPATAFKDAFEVLEKGWGSMHAAPA</sequence>
<evidence type="ECO:0000256" key="4">
    <source>
        <dbReference type="PROSITE-ProRule" id="PRU00335"/>
    </source>
</evidence>
<dbReference type="PANTHER" id="PTHR30055">
    <property type="entry name" value="HTH-TYPE TRANSCRIPTIONAL REGULATOR RUTR"/>
    <property type="match status" value="1"/>
</dbReference>
<dbReference type="Pfam" id="PF00440">
    <property type="entry name" value="TetR_N"/>
    <property type="match status" value="1"/>
</dbReference>
<accession>A0A511MZ59</accession>
<dbReference type="Gene3D" id="1.10.357.10">
    <property type="entry name" value="Tetracycline Repressor, domain 2"/>
    <property type="match status" value="1"/>
</dbReference>
<comment type="caution">
    <text evidence="6">The sequence shown here is derived from an EMBL/GenBank/DDBJ whole genome shotgun (WGS) entry which is preliminary data.</text>
</comment>
<dbReference type="OrthoDB" id="9812484at2"/>
<keyword evidence="2 4" id="KW-0238">DNA-binding</keyword>
<dbReference type="EMBL" id="BJXB01000004">
    <property type="protein sequence ID" value="GEM45611.1"/>
    <property type="molecule type" value="Genomic_DNA"/>
</dbReference>
<organism evidence="6 7">
    <name type="scientific">Deinococcus cellulosilyticus (strain DSM 18568 / NBRC 106333 / KACC 11606 / 5516J-15)</name>
    <dbReference type="NCBI Taxonomy" id="1223518"/>
    <lineage>
        <taxon>Bacteria</taxon>
        <taxon>Thermotogati</taxon>
        <taxon>Deinococcota</taxon>
        <taxon>Deinococci</taxon>
        <taxon>Deinococcales</taxon>
        <taxon>Deinococcaceae</taxon>
        <taxon>Deinococcus</taxon>
    </lineage>
</organism>
<dbReference type="GO" id="GO:0003700">
    <property type="term" value="F:DNA-binding transcription factor activity"/>
    <property type="evidence" value="ECO:0007669"/>
    <property type="project" value="TreeGrafter"/>
</dbReference>
<name>A0A511MZ59_DEIC1</name>
<dbReference type="PROSITE" id="PS01081">
    <property type="entry name" value="HTH_TETR_1"/>
    <property type="match status" value="1"/>
</dbReference>
<dbReference type="RefSeq" id="WP_146883072.1">
    <property type="nucleotide sequence ID" value="NZ_BJXB01000004.1"/>
</dbReference>
<gene>
    <name evidence="6" type="ORF">DC3_12460</name>
</gene>
<evidence type="ECO:0000259" key="5">
    <source>
        <dbReference type="PROSITE" id="PS50977"/>
    </source>
</evidence>
<feature type="DNA-binding region" description="H-T-H motif" evidence="4">
    <location>
        <begin position="37"/>
        <end position="56"/>
    </location>
</feature>